<evidence type="ECO:0000256" key="11">
    <source>
        <dbReference type="RuleBase" id="RU280815"/>
    </source>
</evidence>
<dbReference type="PROSITE" id="PS00022">
    <property type="entry name" value="EGF_1"/>
    <property type="match status" value="2"/>
</dbReference>
<dbReference type="SUPFAM" id="SSF57196">
    <property type="entry name" value="EGF/Laminin"/>
    <property type="match status" value="2"/>
</dbReference>
<dbReference type="PROSITE" id="PS51051">
    <property type="entry name" value="DSL"/>
    <property type="match status" value="1"/>
</dbReference>
<dbReference type="Pfam" id="PF07657">
    <property type="entry name" value="MNNL"/>
    <property type="match status" value="1"/>
</dbReference>
<feature type="signal peptide" evidence="13">
    <location>
        <begin position="1"/>
        <end position="27"/>
    </location>
</feature>
<keyword evidence="4 11" id="KW-0732">Signal</keyword>
<dbReference type="Pfam" id="PF00008">
    <property type="entry name" value="EGF"/>
    <property type="match status" value="1"/>
</dbReference>
<evidence type="ECO:0000259" key="15">
    <source>
        <dbReference type="PROSITE" id="PS51051"/>
    </source>
</evidence>
<keyword evidence="1 11" id="KW-0217">Developmental protein</keyword>
<feature type="compositionally biased region" description="Basic and acidic residues" evidence="12">
    <location>
        <begin position="486"/>
        <end position="495"/>
    </location>
</feature>
<dbReference type="AlphaFoldDB" id="A0A1C6ZZW8"/>
<protein>
    <recommendedName>
        <fullName evidence="11">Delta-like protein</fullName>
    </recommendedName>
</protein>
<evidence type="ECO:0000256" key="1">
    <source>
        <dbReference type="ARBA" id="ARBA00022473"/>
    </source>
</evidence>
<reference evidence="16" key="1">
    <citation type="submission" date="2014-12" db="EMBL/GenBank/DDBJ databases">
        <title>Notch signalling involved in bristle development, but not general neurogenesis, in the annelid Platynereis.</title>
        <authorList>
            <person name="Gazave E."/>
            <person name="Balavoine G."/>
        </authorList>
    </citation>
    <scope>NUCLEOTIDE SEQUENCE</scope>
</reference>
<dbReference type="FunFam" id="2.10.25.10:FF:000012">
    <property type="entry name" value="Delta-like protein"/>
    <property type="match status" value="1"/>
</dbReference>
<keyword evidence="6 11" id="KW-1133">Transmembrane helix</keyword>
<feature type="domain" description="EGF-like" evidence="14">
    <location>
        <begin position="266"/>
        <end position="303"/>
    </location>
</feature>
<feature type="disulfide bond" evidence="9">
    <location>
        <begin position="247"/>
        <end position="256"/>
    </location>
</feature>
<evidence type="ECO:0000256" key="6">
    <source>
        <dbReference type="ARBA" id="ARBA00022989"/>
    </source>
</evidence>
<name>A0A1C6ZZW8_PLADU</name>
<dbReference type="InterPro" id="IPR000742">
    <property type="entry name" value="EGF"/>
</dbReference>
<feature type="compositionally biased region" description="Low complexity" evidence="12">
    <location>
        <begin position="416"/>
        <end position="428"/>
    </location>
</feature>
<comment type="subcellular location">
    <subcellularLocation>
        <location evidence="11">Membrane</location>
        <topology evidence="11">Single-pass type I membrane protein</topology>
    </subcellularLocation>
</comment>
<dbReference type="GO" id="GO:0016020">
    <property type="term" value="C:membrane"/>
    <property type="evidence" value="ECO:0007669"/>
    <property type="project" value="UniProtKB-SubCell"/>
</dbReference>
<feature type="disulfide bond" evidence="10">
    <location>
        <begin position="176"/>
        <end position="185"/>
    </location>
</feature>
<keyword evidence="8" id="KW-0325">Glycoprotein</keyword>
<keyword evidence="7 9" id="KW-1015">Disulfide bond</keyword>
<dbReference type="Gene3D" id="2.60.40.3510">
    <property type="match status" value="1"/>
</dbReference>
<evidence type="ECO:0000256" key="2">
    <source>
        <dbReference type="ARBA" id="ARBA00022536"/>
    </source>
</evidence>
<dbReference type="Gene3D" id="2.10.25.140">
    <property type="match status" value="1"/>
</dbReference>
<organism evidence="16">
    <name type="scientific">Platynereis dumerilii</name>
    <name type="common">Dumeril's clam worm</name>
    <dbReference type="NCBI Taxonomy" id="6359"/>
    <lineage>
        <taxon>Eukaryota</taxon>
        <taxon>Metazoa</taxon>
        <taxon>Spiralia</taxon>
        <taxon>Lophotrochozoa</taxon>
        <taxon>Annelida</taxon>
        <taxon>Polychaeta</taxon>
        <taxon>Errantia</taxon>
        <taxon>Phyllodocida</taxon>
        <taxon>Nereididae</taxon>
        <taxon>Platynereis</taxon>
    </lineage>
</organism>
<evidence type="ECO:0000256" key="12">
    <source>
        <dbReference type="SAM" id="MobiDB-lite"/>
    </source>
</evidence>
<dbReference type="FunFam" id="2.10.25.140:FF:000002">
    <property type="entry name" value="Delta-like protein"/>
    <property type="match status" value="1"/>
</dbReference>
<evidence type="ECO:0000256" key="4">
    <source>
        <dbReference type="ARBA" id="ARBA00022729"/>
    </source>
</evidence>
<feature type="domain" description="DSL" evidence="15">
    <location>
        <begin position="174"/>
        <end position="217"/>
    </location>
</feature>
<evidence type="ECO:0000256" key="13">
    <source>
        <dbReference type="SAM" id="SignalP"/>
    </source>
</evidence>
<dbReference type="PANTHER" id="PTHR24044">
    <property type="entry name" value="NOTCH LIGAND FAMILY MEMBER"/>
    <property type="match status" value="1"/>
</dbReference>
<keyword evidence="2 9" id="KW-0245">EGF-like domain</keyword>
<dbReference type="SMART" id="SM00051">
    <property type="entry name" value="DSL"/>
    <property type="match status" value="1"/>
</dbReference>
<dbReference type="EMBL" id="KP293869">
    <property type="protein sequence ID" value="AKP06501.1"/>
    <property type="molecule type" value="mRNA"/>
</dbReference>
<evidence type="ECO:0000256" key="8">
    <source>
        <dbReference type="ARBA" id="ARBA00023180"/>
    </source>
</evidence>
<dbReference type="GO" id="GO:0007219">
    <property type="term" value="P:Notch signaling pathway"/>
    <property type="evidence" value="ECO:0007669"/>
    <property type="project" value="InterPro"/>
</dbReference>
<evidence type="ECO:0000256" key="5">
    <source>
        <dbReference type="ARBA" id="ARBA00022737"/>
    </source>
</evidence>
<dbReference type="InterPro" id="IPR001774">
    <property type="entry name" value="DSL"/>
</dbReference>
<feature type="disulfide bond" evidence="10">
    <location>
        <begin position="208"/>
        <end position="217"/>
    </location>
</feature>
<dbReference type="SMART" id="SM00181">
    <property type="entry name" value="EGF"/>
    <property type="match status" value="2"/>
</dbReference>
<feature type="chain" id="PRO_5008752333" description="Delta-like protein" evidence="13">
    <location>
        <begin position="28"/>
        <end position="495"/>
    </location>
</feature>
<evidence type="ECO:0000313" key="16">
    <source>
        <dbReference type="EMBL" id="AKP06501.1"/>
    </source>
</evidence>
<comment type="function">
    <text evidence="11">Putative Notch ligand involved in the mediation of Notch signaling.</text>
</comment>
<proteinExistence type="evidence at transcript level"/>
<feature type="disulfide bond" evidence="9">
    <location>
        <begin position="293"/>
        <end position="302"/>
    </location>
</feature>
<evidence type="ECO:0000256" key="9">
    <source>
        <dbReference type="PROSITE-ProRule" id="PRU00076"/>
    </source>
</evidence>
<feature type="compositionally biased region" description="Low complexity" evidence="12">
    <location>
        <begin position="360"/>
        <end position="372"/>
    </location>
</feature>
<dbReference type="Pfam" id="PF01414">
    <property type="entry name" value="DSL"/>
    <property type="match status" value="1"/>
</dbReference>
<dbReference type="InterPro" id="IPR050906">
    <property type="entry name" value="Notch_signaling"/>
</dbReference>
<keyword evidence="5 11" id="KW-0677">Repeat</keyword>
<feature type="compositionally biased region" description="Acidic residues" evidence="12">
    <location>
        <begin position="434"/>
        <end position="444"/>
    </location>
</feature>
<evidence type="ECO:0000259" key="14">
    <source>
        <dbReference type="PROSITE" id="PS50026"/>
    </source>
</evidence>
<keyword evidence="11" id="KW-0472">Membrane</keyword>
<dbReference type="PROSITE" id="PS50026">
    <property type="entry name" value="EGF_3"/>
    <property type="match status" value="2"/>
</dbReference>
<sequence>MYSLSSMMKSLCLLLLLGVVNFHTVHGSGEVRIKFIKYENDKGKGANGQCCDGKYGICQKNGCDHMFSVCLDAPGKANDITRCQFGKYQSTAIKNRNFNIFDSSIANLKNPLVFKIDTVFPAEFDFKVVVFDHDHGVFARGNDHVDTLTQRMKTQPEQMYTTKHRTKLVFEASMVCSNGYYGTNCGTHCPAPSDTSHYECDSTGQKVCLQGWTGADCLTEEKKPCDNNPCQNGGICVEQGGAAACKCTSDFKGALCELLAATPAPKINPCDTLKCDNGGHCLGVSDTDAKCVCVGDFTGSKCETPVKIPMVKPAPTKPSEPVTTEENVETEQVVTSPAPTIPPKETSSAVKTDEEKEEAIATPAPTVPPVETSSAVKNDEDEEKEELIATPAPTLPPMETGSEVNIDEDEEKEEPIATPAPTVPAVEIGSAEKTDEDEEEEELIDTPAPTVPPAETGSKVNTDEDAEKVESIATPAPTVPAIETGSAKEEISTAL</sequence>
<evidence type="ECO:0000256" key="10">
    <source>
        <dbReference type="PROSITE-ProRule" id="PRU00377"/>
    </source>
</evidence>
<feature type="region of interest" description="Disordered" evidence="12">
    <location>
        <begin position="311"/>
        <end position="495"/>
    </location>
</feature>
<comment type="caution">
    <text evidence="9">Lacks conserved residue(s) required for the propagation of feature annotation.</text>
</comment>
<keyword evidence="3 11" id="KW-0812">Transmembrane</keyword>
<evidence type="ECO:0000256" key="7">
    <source>
        <dbReference type="ARBA" id="ARBA00023157"/>
    </source>
</evidence>
<dbReference type="InterPro" id="IPR011651">
    <property type="entry name" value="Notch_ligand_N"/>
</dbReference>
<feature type="compositionally biased region" description="Low complexity" evidence="12">
    <location>
        <begin position="322"/>
        <end position="335"/>
    </location>
</feature>
<evidence type="ECO:0000256" key="3">
    <source>
        <dbReference type="ARBA" id="ARBA00022692"/>
    </source>
</evidence>
<accession>A0A1C6ZZW8</accession>
<dbReference type="CDD" id="cd00054">
    <property type="entry name" value="EGF_CA"/>
    <property type="match status" value="1"/>
</dbReference>
<dbReference type="Gene3D" id="2.10.25.10">
    <property type="entry name" value="Laminin"/>
    <property type="match status" value="2"/>
</dbReference>
<feature type="domain" description="EGF-like" evidence="14">
    <location>
        <begin position="221"/>
        <end position="257"/>
    </location>
</feature>